<dbReference type="GO" id="GO:0008608">
    <property type="term" value="P:attachment of spindle microtubules to kinetochore"/>
    <property type="evidence" value="ECO:0007669"/>
    <property type="project" value="InterPro"/>
</dbReference>
<evidence type="ECO:0000256" key="8">
    <source>
        <dbReference type="ARBA" id="ARBA00022838"/>
    </source>
</evidence>
<proteinExistence type="inferred from homology"/>
<evidence type="ECO:0000256" key="12">
    <source>
        <dbReference type="ARBA" id="ARBA00032583"/>
    </source>
</evidence>
<dbReference type="GO" id="GO:0005876">
    <property type="term" value="C:spindle microtubule"/>
    <property type="evidence" value="ECO:0007669"/>
    <property type="project" value="InterPro"/>
</dbReference>
<keyword evidence="6" id="KW-0158">Chromosome</keyword>
<evidence type="ECO:0000256" key="1">
    <source>
        <dbReference type="ARBA" id="ARBA00004123"/>
    </source>
</evidence>
<dbReference type="EMBL" id="FMSP01000002">
    <property type="protein sequence ID" value="SCV67809.1"/>
    <property type="molecule type" value="Genomic_DNA"/>
</dbReference>
<dbReference type="PANTHER" id="PTHR28262:SF1">
    <property type="entry name" value="DASH COMPLEX SUBUNIT SPC19"/>
    <property type="match status" value="1"/>
</dbReference>
<dbReference type="AlphaFoldDB" id="A0A238F517"/>
<dbReference type="STRING" id="269621.A0A238F517"/>
<evidence type="ECO:0000256" key="7">
    <source>
        <dbReference type="ARBA" id="ARBA00022490"/>
    </source>
</evidence>
<protein>
    <recommendedName>
        <fullName evidence="5">DASH complex subunit SPC19</fullName>
    </recommendedName>
    <alternativeName>
        <fullName evidence="12">Outer kinetochore protein SPC19</fullName>
    </alternativeName>
</protein>
<gene>
    <name evidence="14" type="ORF">BQ2448_5420</name>
</gene>
<dbReference type="PANTHER" id="PTHR28262">
    <property type="entry name" value="DASH COMPLEX SUBUNIT SPC19"/>
    <property type="match status" value="1"/>
</dbReference>
<dbReference type="Pfam" id="PF08287">
    <property type="entry name" value="DASH_Spc19"/>
    <property type="match status" value="1"/>
</dbReference>
<dbReference type="InterPro" id="IPR013251">
    <property type="entry name" value="DASH_Spc19"/>
</dbReference>
<accession>A0A238F517</accession>
<evidence type="ECO:0000256" key="3">
    <source>
        <dbReference type="ARBA" id="ARBA00004629"/>
    </source>
</evidence>
<comment type="subcellular location">
    <subcellularLocation>
        <location evidence="3">Chromosome</location>
        <location evidence="3">Centromere</location>
        <location evidence="3">Kinetochore</location>
    </subcellularLocation>
    <subcellularLocation>
        <location evidence="2">Cytoplasm</location>
        <location evidence="2">Cytoskeleton</location>
        <location evidence="2">Spindle</location>
    </subcellularLocation>
    <subcellularLocation>
        <location evidence="1">Nucleus</location>
    </subcellularLocation>
</comment>
<keyword evidence="9" id="KW-0206">Cytoskeleton</keyword>
<sequence>MSRARQSMYPGPVAPTYWSILDQCLQHLHASSSNASPPPTSASLAPAHHSTLVRRFEARELNAASTSLHHGTYDFPRLAQVVDSRRAFDTVTESEVTAAQRELANEMQPQISELIQRAESGLETMKKRERLLRTRVEKRATLPSRAPLVAPNLDALETELDALRKKKQALGKQVEGLEQQLTEANKPRGAFGRRVGAPPR</sequence>
<keyword evidence="8" id="KW-0995">Kinetochore</keyword>
<keyword evidence="15" id="KW-1185">Reference proteome</keyword>
<evidence type="ECO:0000256" key="11">
    <source>
        <dbReference type="ARBA" id="ARBA00023328"/>
    </source>
</evidence>
<evidence type="ECO:0000256" key="5">
    <source>
        <dbReference type="ARBA" id="ARBA00016329"/>
    </source>
</evidence>
<evidence type="ECO:0000256" key="4">
    <source>
        <dbReference type="ARBA" id="ARBA00008952"/>
    </source>
</evidence>
<feature type="region of interest" description="Disordered" evidence="13">
    <location>
        <begin position="177"/>
        <end position="200"/>
    </location>
</feature>
<evidence type="ECO:0000313" key="14">
    <source>
        <dbReference type="EMBL" id="SCV67809.1"/>
    </source>
</evidence>
<name>A0A238F517_9BASI</name>
<evidence type="ECO:0000256" key="13">
    <source>
        <dbReference type="SAM" id="MobiDB-lite"/>
    </source>
</evidence>
<evidence type="ECO:0000256" key="2">
    <source>
        <dbReference type="ARBA" id="ARBA00004186"/>
    </source>
</evidence>
<dbReference type="GO" id="GO:0042729">
    <property type="term" value="C:DASH complex"/>
    <property type="evidence" value="ECO:0007669"/>
    <property type="project" value="InterPro"/>
</dbReference>
<keyword evidence="10" id="KW-0539">Nucleus</keyword>
<keyword evidence="7" id="KW-0963">Cytoplasm</keyword>
<comment type="similarity">
    <text evidence="4">Belongs to the DASH complex SPC19 family.</text>
</comment>
<evidence type="ECO:0000256" key="6">
    <source>
        <dbReference type="ARBA" id="ARBA00022454"/>
    </source>
</evidence>
<evidence type="ECO:0000256" key="10">
    <source>
        <dbReference type="ARBA" id="ARBA00023242"/>
    </source>
</evidence>
<evidence type="ECO:0000256" key="9">
    <source>
        <dbReference type="ARBA" id="ARBA00023212"/>
    </source>
</evidence>
<organism evidence="14 15">
    <name type="scientific">Microbotryum intermedium</name>
    <dbReference type="NCBI Taxonomy" id="269621"/>
    <lineage>
        <taxon>Eukaryota</taxon>
        <taxon>Fungi</taxon>
        <taxon>Dikarya</taxon>
        <taxon>Basidiomycota</taxon>
        <taxon>Pucciniomycotina</taxon>
        <taxon>Microbotryomycetes</taxon>
        <taxon>Microbotryales</taxon>
        <taxon>Microbotryaceae</taxon>
        <taxon>Microbotryum</taxon>
    </lineage>
</organism>
<evidence type="ECO:0000313" key="15">
    <source>
        <dbReference type="Proteomes" id="UP000198372"/>
    </source>
</evidence>
<reference evidence="15" key="1">
    <citation type="submission" date="2016-09" db="EMBL/GenBank/DDBJ databases">
        <authorList>
            <person name="Jeantristanb JTB J.-T."/>
            <person name="Ricardo R."/>
        </authorList>
    </citation>
    <scope>NUCLEOTIDE SEQUENCE [LARGE SCALE GENOMIC DNA]</scope>
</reference>
<dbReference type="Proteomes" id="UP000198372">
    <property type="component" value="Unassembled WGS sequence"/>
</dbReference>
<dbReference type="OrthoDB" id="2534137at2759"/>
<keyword evidence="11" id="KW-0137">Centromere</keyword>